<evidence type="ECO:0000256" key="2">
    <source>
        <dbReference type="ARBA" id="ARBA00022448"/>
    </source>
</evidence>
<feature type="domain" description="C2" evidence="13">
    <location>
        <begin position="434"/>
        <end position="553"/>
    </location>
</feature>
<feature type="domain" description="C2" evidence="13">
    <location>
        <begin position="1083"/>
        <end position="1201"/>
    </location>
</feature>
<organism evidence="15 16">
    <name type="scientific">Cladophialophora chaetospira</name>
    <dbReference type="NCBI Taxonomy" id="386627"/>
    <lineage>
        <taxon>Eukaryota</taxon>
        <taxon>Fungi</taxon>
        <taxon>Dikarya</taxon>
        <taxon>Ascomycota</taxon>
        <taxon>Pezizomycotina</taxon>
        <taxon>Eurotiomycetes</taxon>
        <taxon>Chaetothyriomycetidae</taxon>
        <taxon>Chaetothyriales</taxon>
        <taxon>Herpotrichiellaceae</taxon>
        <taxon>Cladophialophora</taxon>
    </lineage>
</organism>
<dbReference type="Pfam" id="PF25669">
    <property type="entry name" value="SMP_MUG190-like"/>
    <property type="match status" value="2"/>
</dbReference>
<dbReference type="InterPro" id="IPR037765">
    <property type="entry name" value="C2B_Tricalbin"/>
</dbReference>
<feature type="region of interest" description="Disordered" evidence="11">
    <location>
        <begin position="1267"/>
        <end position="1323"/>
    </location>
</feature>
<dbReference type="Gene3D" id="2.60.40.150">
    <property type="entry name" value="C2 domain"/>
    <property type="match status" value="5"/>
</dbReference>
<keyword evidence="5" id="KW-0677">Repeat</keyword>
<feature type="compositionally biased region" description="Polar residues" evidence="11">
    <location>
        <begin position="932"/>
        <end position="944"/>
    </location>
</feature>
<dbReference type="PRINTS" id="PR00360">
    <property type="entry name" value="C2DOMAIN"/>
</dbReference>
<sequence>MSSEREKNELKSQGAVEAAQDPNSSVTGDDAERVILAESKKAGSTALQFDPNATPAEKAAQARSQQNDTHHRQPKGVGVATDIDDGKPDQYDLPPPESAAVAAKTTAPTTEAGKVNGAFPEEEDEWHKVGWAPRFGSGETEEDKQDERNLLDHQTVLEGKLDEKFFGDWYHNTAVIVFACLASWLIATLGGGLAWVLIVMATCGSYYRTSIRRVRRNFRDDITREMAKARLETDTESLEWMNSFLVKFWPIYAPQLAKGIVMSVDQVLSTSTPAFLDSMRLETFILGTKPPRVEHVKTYPRAEDDIVMMDWKFSFTPTDTMDMTARQLKTKINPKVVLEIRIGKGLVSKSMKVIVEDFEFSGLMRVKMKLQIPYPHIERVDICFLGRPTIDYVCKPLGGETFGFDINFIPGLESFIKEQIHGNLAPMMYEPNVFPIEVAKLLSGNPIDLAIGVVAVSIHNANGLKNPDKFSGTPDPYVVVSLNNSKELARTKTIHEDHNPRWNETLYVIITNKTDSLTLQLYDYNDVRKDKQLGTATFALDQLDAAAEHENLSVPVLANGKHRGILNFDVRFFPVMESEKLETGEILPPPESNTGIARITVEQAKNLDGSKSLVGAFDPYAVLLLNGKEIQKTNTPKHTNNPVFSDNTKSILITDRKKARVGLVIKDSRGLATDPVLGTYQIKLDDMLKLMDKGQEWYNLHGTSTGSQAKLAIDWKPVALKGITGSGGYITPVGVMRVHVQGAKSLRNFETMGKSDPYARVLLSGIPKGRTVTYQNELNPHWDEVIYVPIHTSSERLILEVMDEEKLGKDRSLGLVQIAASDYLKEAEEGGYEIHDTKTLLSEGLRIGGAGEAKGTIQYTVSFFPTLNVIDPEDEEEEQKAQKALEGTNGTDATPGHSKKPSVDARPSIEPATRPSVSIDGRKSLDKAGRLSLTNGAPSINGSIASGRKQAPKVRITADDLSKYESGLIVFNVIEGHFAQTDVVLEVLIDDHAFPSYTSSKIRQKEHHFGETSDAMIRELDMSRITLRLSEKVDKTGKGDDDDIVAKLTGPTLVTLQQCLNKPTELTVKSNNGAINKVVVNLKYLPVKMQLDPSESINNMGTLRVDVMDAADLPSADRNGFSDPYCKFKLNGKDVYKTKTQKKTLHPAWNEFFEVQVPSRTAADFKVDVYDWDFGDKADHLGAAVLNLQVLEPFQPQELSYTLDGKSGVLRLRMLFKPDYVVRTRQGTSTFSGTFAPAGKVVGAPVKGIGKVGGGVVKGASFIRHGFSRNKGSKDEAQSSLNGTTDILEGPETPTVTTPARDGLSNVDGSTTPATPASPSPMMHLRTKSNHSTITGAKGGETGTANFTILSAAGFPPKADVQVVVKLVGPKGSKDVHKSKAIKSASGSVDFDENQESFKVPCSADTQFVVQVKDHDMLRSKDLGEAMFFVSDQGSGSEQTIKAGAGTVTLRSSFAASNGVAADGLRPTTSGRDSPDSKRDGRRSFFGRRDFSGKHEAS</sequence>
<accession>A0AA38XN20</accession>
<dbReference type="InterPro" id="IPR031468">
    <property type="entry name" value="SMP_LBD"/>
</dbReference>
<dbReference type="CDD" id="cd04040">
    <property type="entry name" value="C2D_Tricalbin-like"/>
    <property type="match status" value="1"/>
</dbReference>
<dbReference type="GO" id="GO:0005789">
    <property type="term" value="C:endoplasmic reticulum membrane"/>
    <property type="evidence" value="ECO:0007669"/>
    <property type="project" value="UniProtKB-SubCell"/>
</dbReference>
<evidence type="ECO:0000256" key="12">
    <source>
        <dbReference type="SAM" id="Phobius"/>
    </source>
</evidence>
<feature type="compositionally biased region" description="Basic and acidic residues" evidence="11">
    <location>
        <begin position="1"/>
        <end position="10"/>
    </location>
</feature>
<dbReference type="InterPro" id="IPR000008">
    <property type="entry name" value="C2_dom"/>
</dbReference>
<dbReference type="PROSITE" id="PS51847">
    <property type="entry name" value="SMP"/>
    <property type="match status" value="1"/>
</dbReference>
<keyword evidence="3" id="KW-0597">Phosphoprotein</keyword>
<dbReference type="Pfam" id="PF00168">
    <property type="entry name" value="C2"/>
    <property type="match status" value="5"/>
</dbReference>
<dbReference type="InterPro" id="IPR052455">
    <property type="entry name" value="Tricalbin_domain"/>
</dbReference>
<keyword evidence="10 12" id="KW-0472">Membrane</keyword>
<dbReference type="CDD" id="cd04045">
    <property type="entry name" value="C2C_Tricalbin-like"/>
    <property type="match status" value="1"/>
</dbReference>
<dbReference type="PIRSF" id="PIRSF037232">
    <property type="entry name" value="Tricalbin"/>
    <property type="match status" value="1"/>
</dbReference>
<dbReference type="PANTHER" id="PTHR46980">
    <property type="entry name" value="TRICALBIN-1-RELATED"/>
    <property type="match status" value="1"/>
</dbReference>
<dbReference type="PANTHER" id="PTHR46980:SF2">
    <property type="entry name" value="TRICALBIN-1-RELATED"/>
    <property type="match status" value="1"/>
</dbReference>
<name>A0AA38XN20_9EURO</name>
<feature type="compositionally biased region" description="Low complexity" evidence="11">
    <location>
        <begin position="1310"/>
        <end position="1321"/>
    </location>
</feature>
<dbReference type="SMART" id="SM00239">
    <property type="entry name" value="C2"/>
    <property type="match status" value="5"/>
</dbReference>
<dbReference type="GO" id="GO:0008289">
    <property type="term" value="F:lipid binding"/>
    <property type="evidence" value="ECO:0007669"/>
    <property type="project" value="UniProtKB-KW"/>
</dbReference>
<dbReference type="InterPro" id="IPR017147">
    <property type="entry name" value="Tricalbin"/>
</dbReference>
<feature type="region of interest" description="Disordered" evidence="11">
    <location>
        <begin position="1459"/>
        <end position="1498"/>
    </location>
</feature>
<dbReference type="GO" id="GO:0071944">
    <property type="term" value="C:cell periphery"/>
    <property type="evidence" value="ECO:0007669"/>
    <property type="project" value="UniProtKB-ARBA"/>
</dbReference>
<evidence type="ECO:0000313" key="15">
    <source>
        <dbReference type="EMBL" id="KAJ9616528.1"/>
    </source>
</evidence>
<proteinExistence type="predicted"/>
<dbReference type="Proteomes" id="UP001172673">
    <property type="component" value="Unassembled WGS sequence"/>
</dbReference>
<dbReference type="CDD" id="cd04052">
    <property type="entry name" value="C2B_Tricalbin-like"/>
    <property type="match status" value="1"/>
</dbReference>
<feature type="region of interest" description="Disordered" evidence="11">
    <location>
        <begin position="874"/>
        <end position="952"/>
    </location>
</feature>
<protein>
    <submittedName>
        <fullName evidence="15">Tricalbin-2</fullName>
    </submittedName>
</protein>
<evidence type="ECO:0000313" key="16">
    <source>
        <dbReference type="Proteomes" id="UP001172673"/>
    </source>
</evidence>
<feature type="transmembrane region" description="Helical" evidence="12">
    <location>
        <begin position="174"/>
        <end position="207"/>
    </location>
</feature>
<evidence type="ECO:0000256" key="9">
    <source>
        <dbReference type="ARBA" id="ARBA00023121"/>
    </source>
</evidence>
<dbReference type="InterPro" id="IPR056910">
    <property type="entry name" value="TCB1-3_C2"/>
</dbReference>
<evidence type="ECO:0000256" key="1">
    <source>
        <dbReference type="ARBA" id="ARBA00004586"/>
    </source>
</evidence>
<keyword evidence="2" id="KW-0813">Transport</keyword>
<evidence type="ECO:0000256" key="8">
    <source>
        <dbReference type="ARBA" id="ARBA00023055"/>
    </source>
</evidence>
<evidence type="ECO:0000256" key="7">
    <source>
        <dbReference type="ARBA" id="ARBA00022989"/>
    </source>
</evidence>
<keyword evidence="8" id="KW-0445">Lipid transport</keyword>
<evidence type="ECO:0000256" key="10">
    <source>
        <dbReference type="ARBA" id="ARBA00023136"/>
    </source>
</evidence>
<comment type="subcellular location">
    <subcellularLocation>
        <location evidence="1">Endoplasmic reticulum membrane</location>
    </subcellularLocation>
</comment>
<feature type="domain" description="C2" evidence="13">
    <location>
        <begin position="715"/>
        <end position="835"/>
    </location>
</feature>
<keyword evidence="16" id="KW-1185">Reference proteome</keyword>
<evidence type="ECO:0000259" key="14">
    <source>
        <dbReference type="PROSITE" id="PS51847"/>
    </source>
</evidence>
<dbReference type="InterPro" id="IPR037762">
    <property type="entry name" value="C2C_Tricalbin"/>
</dbReference>
<dbReference type="GO" id="GO:0006869">
    <property type="term" value="P:lipid transport"/>
    <property type="evidence" value="ECO:0007669"/>
    <property type="project" value="UniProtKB-KW"/>
</dbReference>
<keyword evidence="9" id="KW-0446">Lipid-binding</keyword>
<dbReference type="InterPro" id="IPR037756">
    <property type="entry name" value="C2D_Tricalbin"/>
</dbReference>
<dbReference type="InterPro" id="IPR035892">
    <property type="entry name" value="C2_domain_sf"/>
</dbReference>
<feature type="compositionally biased region" description="Basic and acidic residues" evidence="11">
    <location>
        <begin position="1473"/>
        <end position="1498"/>
    </location>
</feature>
<dbReference type="GO" id="GO:0061817">
    <property type="term" value="P:endoplasmic reticulum-plasma membrane tethering"/>
    <property type="evidence" value="ECO:0007669"/>
    <property type="project" value="InterPro"/>
</dbReference>
<feature type="compositionally biased region" description="Basic and acidic residues" evidence="11">
    <location>
        <begin position="30"/>
        <end position="41"/>
    </location>
</feature>
<evidence type="ECO:0000256" key="4">
    <source>
        <dbReference type="ARBA" id="ARBA00022692"/>
    </source>
</evidence>
<dbReference type="PROSITE" id="PS50004">
    <property type="entry name" value="C2"/>
    <property type="match status" value="4"/>
</dbReference>
<dbReference type="CDD" id="cd21678">
    <property type="entry name" value="SMP_TCB"/>
    <property type="match status" value="1"/>
</dbReference>
<feature type="region of interest" description="Disordered" evidence="11">
    <location>
        <begin position="1"/>
        <end position="93"/>
    </location>
</feature>
<dbReference type="InterPro" id="IPR037761">
    <property type="entry name" value="C2A_Tricalbin"/>
</dbReference>
<evidence type="ECO:0000256" key="11">
    <source>
        <dbReference type="SAM" id="MobiDB-lite"/>
    </source>
</evidence>
<evidence type="ECO:0000259" key="13">
    <source>
        <dbReference type="PROSITE" id="PS50004"/>
    </source>
</evidence>
<feature type="domain" description="SMP-LTD" evidence="14">
    <location>
        <begin position="234"/>
        <end position="439"/>
    </location>
</feature>
<dbReference type="Pfam" id="PF24920">
    <property type="entry name" value="C2_TCB1"/>
    <property type="match status" value="1"/>
</dbReference>
<keyword evidence="6" id="KW-0256">Endoplasmic reticulum</keyword>
<keyword evidence="4 12" id="KW-0812">Transmembrane</keyword>
<feature type="compositionally biased region" description="Basic and acidic residues" evidence="11">
    <location>
        <begin position="920"/>
        <end position="929"/>
    </location>
</feature>
<dbReference type="CDD" id="cd04044">
    <property type="entry name" value="C2A_Tricalbin-like"/>
    <property type="match status" value="1"/>
</dbReference>
<reference evidence="15" key="1">
    <citation type="submission" date="2022-10" db="EMBL/GenBank/DDBJ databases">
        <title>Culturing micro-colonial fungi from biological soil crusts in the Mojave desert and describing Neophaeococcomyces mojavensis, and introducing the new genera and species Taxawa tesnikishii.</title>
        <authorList>
            <person name="Kurbessoian T."/>
            <person name="Stajich J.E."/>
        </authorList>
    </citation>
    <scope>NUCLEOTIDE SEQUENCE</scope>
    <source>
        <strain evidence="15">TK_41</strain>
    </source>
</reference>
<dbReference type="CDD" id="cd00030">
    <property type="entry name" value="C2"/>
    <property type="match status" value="1"/>
</dbReference>
<evidence type="ECO:0000256" key="6">
    <source>
        <dbReference type="ARBA" id="ARBA00022824"/>
    </source>
</evidence>
<comment type="caution">
    <text evidence="15">The sequence shown here is derived from an EMBL/GenBank/DDBJ whole genome shotgun (WGS) entry which is preliminary data.</text>
</comment>
<feature type="domain" description="C2" evidence="13">
    <location>
        <begin position="582"/>
        <end position="698"/>
    </location>
</feature>
<dbReference type="SUPFAM" id="SSF49562">
    <property type="entry name" value="C2 domain (Calcium/lipid-binding domain, CaLB)"/>
    <property type="match status" value="5"/>
</dbReference>
<evidence type="ECO:0000256" key="3">
    <source>
        <dbReference type="ARBA" id="ARBA00022553"/>
    </source>
</evidence>
<keyword evidence="7 12" id="KW-1133">Transmembrane helix</keyword>
<gene>
    <name evidence="15" type="primary">TCB2</name>
    <name evidence="15" type="ORF">H2200_000247</name>
</gene>
<dbReference type="EMBL" id="JAPDRK010000001">
    <property type="protein sequence ID" value="KAJ9616528.1"/>
    <property type="molecule type" value="Genomic_DNA"/>
</dbReference>
<evidence type="ECO:0000256" key="5">
    <source>
        <dbReference type="ARBA" id="ARBA00022737"/>
    </source>
</evidence>